<accession>A0A286T772</accession>
<evidence type="ECO:0000259" key="1">
    <source>
        <dbReference type="Pfam" id="PF05193"/>
    </source>
</evidence>
<dbReference type="InterPro" id="IPR007863">
    <property type="entry name" value="Peptidase_M16_C"/>
</dbReference>
<proteinExistence type="predicted"/>
<dbReference type="EMBL" id="LC318724">
    <property type="protein sequence ID" value="BBA31822.1"/>
    <property type="molecule type" value="Genomic_DNA"/>
</dbReference>
<dbReference type="Gene3D" id="3.30.830.10">
    <property type="entry name" value="Metalloenzyme, LuxS/M16 peptidase-like"/>
    <property type="match status" value="1"/>
</dbReference>
<feature type="domain" description="Peptidase M16 C-terminal" evidence="1">
    <location>
        <begin position="168"/>
        <end position="293"/>
    </location>
</feature>
<protein>
    <submittedName>
        <fullName evidence="2">Peptidase M16C</fullName>
    </submittedName>
</protein>
<organism evidence="2">
    <name type="scientific">Streptomyces anulatus</name>
    <name type="common">Streptomyces chrysomallus</name>
    <dbReference type="NCBI Taxonomy" id="1892"/>
    <lineage>
        <taxon>Bacteria</taxon>
        <taxon>Bacillati</taxon>
        <taxon>Actinomycetota</taxon>
        <taxon>Actinomycetes</taxon>
        <taxon>Kitasatosporales</taxon>
        <taxon>Streptomycetaceae</taxon>
        <taxon>Streptomyces</taxon>
    </lineage>
</organism>
<dbReference type="InterPro" id="IPR011249">
    <property type="entry name" value="Metalloenz_LuxS/M16"/>
</dbReference>
<name>A0A286T772_STRAQ</name>
<reference evidence="2" key="1">
    <citation type="journal article" date="2017" name="Sci. Rep.">
        <title>Identification of a gene cluster for telomestatin biosynthesis and heterologous expression using a specific promoter in a clean host.</title>
        <authorList>
            <person name="Amagai K."/>
            <person name="Ikeda H."/>
            <person name="Hashimoto J."/>
            <person name="Kozone I."/>
            <person name="Izumikawa M."/>
            <person name="Kudo F."/>
            <person name="Eguchi T."/>
            <person name="Nakamura T."/>
            <person name="Osada H."/>
            <person name="Takahashi S."/>
            <person name="Shin-ya K."/>
        </authorList>
    </citation>
    <scope>NUCLEOTIDE SEQUENCE</scope>
    <source>
        <strain evidence="2">3533-SV4</strain>
    </source>
</reference>
<sequence length="356" mass="37268">MTAPGAPVLANSVPGEHAVAAATLAVPLTGADRASVLAAPLVAAAWACAVAAEARRGGTPVRTEPVVTADYAGITAEAAPGDHEALRRLADWFAAVAEHPLEEWEFGTVRRSFLSRTPSSARWSDAVRRALFGDRHRYGVGHDERVAHVTGCGPADVTAAARELLAARPAGPAPLVPRTVRVRLPAEGGAACHLLGTPGVSLGSDDKYALHVAWALLGGRDGMLDRRLRGEHALTYSLAAFSREFADGGYGACFAACAPGARDEVAERTGEVLRALERGAFPRSLVDSAKERLIIANHRSLRNGRSVTERLCGYQIAGTDPGGITQYARHVGGVTPEQVADVARRHIGSDQPGGDL</sequence>
<dbReference type="Pfam" id="PF05193">
    <property type="entry name" value="Peptidase_M16_C"/>
    <property type="match status" value="1"/>
</dbReference>
<dbReference type="AlphaFoldDB" id="A0A286T772"/>
<dbReference type="GO" id="GO:0046872">
    <property type="term" value="F:metal ion binding"/>
    <property type="evidence" value="ECO:0007669"/>
    <property type="project" value="InterPro"/>
</dbReference>
<dbReference type="SUPFAM" id="SSF63411">
    <property type="entry name" value="LuxS/MPP-like metallohydrolase"/>
    <property type="match status" value="2"/>
</dbReference>
<gene>
    <name evidence="2" type="primary">tlsT</name>
</gene>
<evidence type="ECO:0000313" key="2">
    <source>
        <dbReference type="EMBL" id="BBA31822.1"/>
    </source>
</evidence>